<keyword evidence="3" id="KW-1185">Reference proteome</keyword>
<gene>
    <name evidence="2" type="ORF">ACFYWW_28845</name>
</gene>
<sequence>MTARRLRDIAHLTFRNPASLVYLALVAAAAVFVTVDTLFVTHEDASFAGLWLILLSAPTIFAFFIGGDLFGEGVTESAWFLYAALPLSVLIQAFALGWFVRLLRGASPGPAHPKGA</sequence>
<evidence type="ECO:0000256" key="1">
    <source>
        <dbReference type="SAM" id="Phobius"/>
    </source>
</evidence>
<dbReference type="InterPro" id="IPR057702">
    <property type="entry name" value="DUF7942"/>
</dbReference>
<dbReference type="Proteomes" id="UP001601976">
    <property type="component" value="Unassembled WGS sequence"/>
</dbReference>
<keyword evidence="1" id="KW-0472">Membrane</keyword>
<evidence type="ECO:0000313" key="3">
    <source>
        <dbReference type="Proteomes" id="UP001601976"/>
    </source>
</evidence>
<evidence type="ECO:0000313" key="2">
    <source>
        <dbReference type="EMBL" id="MFF3342688.1"/>
    </source>
</evidence>
<feature type="transmembrane region" description="Helical" evidence="1">
    <location>
        <begin position="47"/>
        <end position="67"/>
    </location>
</feature>
<feature type="transmembrane region" description="Helical" evidence="1">
    <location>
        <begin position="20"/>
        <end position="40"/>
    </location>
</feature>
<reference evidence="2 3" key="1">
    <citation type="submission" date="2024-10" db="EMBL/GenBank/DDBJ databases">
        <title>The Natural Products Discovery Center: Release of the First 8490 Sequenced Strains for Exploring Actinobacteria Biosynthetic Diversity.</title>
        <authorList>
            <person name="Kalkreuter E."/>
            <person name="Kautsar S.A."/>
            <person name="Yang D."/>
            <person name="Bader C.D."/>
            <person name="Teijaro C.N."/>
            <person name="Fluegel L."/>
            <person name="Davis C.M."/>
            <person name="Simpson J.R."/>
            <person name="Lauterbach L."/>
            <person name="Steele A.D."/>
            <person name="Gui C."/>
            <person name="Meng S."/>
            <person name="Li G."/>
            <person name="Viehrig K."/>
            <person name="Ye F."/>
            <person name="Su P."/>
            <person name="Kiefer A.F."/>
            <person name="Nichols A."/>
            <person name="Cepeda A.J."/>
            <person name="Yan W."/>
            <person name="Fan B."/>
            <person name="Jiang Y."/>
            <person name="Adhikari A."/>
            <person name="Zheng C.-J."/>
            <person name="Schuster L."/>
            <person name="Cowan T.M."/>
            <person name="Smanski M.J."/>
            <person name="Chevrette M.G."/>
            <person name="De Carvalho L.P.S."/>
            <person name="Shen B."/>
        </authorList>
    </citation>
    <scope>NUCLEOTIDE SEQUENCE [LARGE SCALE GENOMIC DNA]</scope>
    <source>
        <strain evidence="2 3">NPDC003029</strain>
    </source>
</reference>
<proteinExistence type="predicted"/>
<dbReference type="EMBL" id="JBIAPK010000010">
    <property type="protein sequence ID" value="MFF3342688.1"/>
    <property type="molecule type" value="Genomic_DNA"/>
</dbReference>
<keyword evidence="1" id="KW-1133">Transmembrane helix</keyword>
<accession>A0ABW6RM99</accession>
<name>A0ABW6RM99_9ACTN</name>
<organism evidence="2 3">
    <name type="scientific">Streptomyces flavidovirens</name>
    <dbReference type="NCBI Taxonomy" id="67298"/>
    <lineage>
        <taxon>Bacteria</taxon>
        <taxon>Bacillati</taxon>
        <taxon>Actinomycetota</taxon>
        <taxon>Actinomycetes</taxon>
        <taxon>Kitasatosporales</taxon>
        <taxon>Streptomycetaceae</taxon>
        <taxon>Streptomyces</taxon>
    </lineage>
</organism>
<dbReference type="RefSeq" id="WP_387897702.1">
    <property type="nucleotide sequence ID" value="NZ_JBIAPK010000010.1"/>
</dbReference>
<keyword evidence="1" id="KW-0812">Transmembrane</keyword>
<protein>
    <submittedName>
        <fullName evidence="2">SCO4225 family membrane protein</fullName>
    </submittedName>
</protein>
<feature type="transmembrane region" description="Helical" evidence="1">
    <location>
        <begin position="79"/>
        <end position="100"/>
    </location>
</feature>
<dbReference type="NCBIfam" id="NF046119">
    <property type="entry name" value="memb_SCO4225"/>
    <property type="match status" value="1"/>
</dbReference>
<comment type="caution">
    <text evidence="2">The sequence shown here is derived from an EMBL/GenBank/DDBJ whole genome shotgun (WGS) entry which is preliminary data.</text>
</comment>
<dbReference type="Pfam" id="PF25637">
    <property type="entry name" value="DUF7942"/>
    <property type="match status" value="1"/>
</dbReference>